<reference evidence="3" key="1">
    <citation type="submission" date="2021-01" db="EMBL/GenBank/DDBJ databases">
        <authorList>
            <person name="Corre E."/>
            <person name="Pelletier E."/>
            <person name="Niang G."/>
            <person name="Scheremetjew M."/>
            <person name="Finn R."/>
            <person name="Kale V."/>
            <person name="Holt S."/>
            <person name="Cochrane G."/>
            <person name="Meng A."/>
            <person name="Brown T."/>
            <person name="Cohen L."/>
        </authorList>
    </citation>
    <scope>NUCLEOTIDE SEQUENCE</scope>
    <source>
        <strain evidence="3">Pbaha01</strain>
    </source>
</reference>
<proteinExistence type="predicted"/>
<gene>
    <name evidence="3" type="ORF">PBAH0796_LOCUS8298</name>
</gene>
<feature type="region of interest" description="Disordered" evidence="2">
    <location>
        <begin position="235"/>
        <end position="267"/>
    </location>
</feature>
<sequence>MESMKLAHGQLAKDAKTRDARHTSVAERLESVERALEDTSGKHARELQAKHELLERRIASCEKNSSSLSESTGDKAKVKELDRHHATLKERVDYLERALGDSADKHMKELEDLKAAQRMFASEGKVRDKATGDMKERLEQCMKANEKFYTHHATIEDRVNYLESVLGESVEKHNVELAQMRSAHAKHSGDAKAREAQHATFEERLKHLEKVLGDSADRHDQELRGAHAKLEQLHGRLQEERKAREVHHSTTREHLASEQGKREAHQSSMEERISYIEKALGDSADKHARELEQLRGSYARHVEQTKTYQARHGSVEERLEYIEQWFRSFKPP</sequence>
<protein>
    <submittedName>
        <fullName evidence="3">Uncharacterized protein</fullName>
    </submittedName>
</protein>
<evidence type="ECO:0000256" key="1">
    <source>
        <dbReference type="SAM" id="Coils"/>
    </source>
</evidence>
<dbReference type="EMBL" id="HBEG01013660">
    <property type="protein sequence ID" value="CAD8352931.1"/>
    <property type="molecule type" value="Transcribed_RNA"/>
</dbReference>
<name>A0A7S0A511_9DINO</name>
<feature type="region of interest" description="Disordered" evidence="2">
    <location>
        <begin position="1"/>
        <end position="44"/>
    </location>
</feature>
<evidence type="ECO:0000256" key="2">
    <source>
        <dbReference type="SAM" id="MobiDB-lite"/>
    </source>
</evidence>
<keyword evidence="1" id="KW-0175">Coiled coil</keyword>
<evidence type="ECO:0000313" key="3">
    <source>
        <dbReference type="EMBL" id="CAD8352931.1"/>
    </source>
</evidence>
<feature type="compositionally biased region" description="Basic and acidic residues" evidence="2">
    <location>
        <begin position="11"/>
        <end position="44"/>
    </location>
</feature>
<organism evidence="3">
    <name type="scientific">Pyrodinium bahamense</name>
    <dbReference type="NCBI Taxonomy" id="73915"/>
    <lineage>
        <taxon>Eukaryota</taxon>
        <taxon>Sar</taxon>
        <taxon>Alveolata</taxon>
        <taxon>Dinophyceae</taxon>
        <taxon>Gonyaulacales</taxon>
        <taxon>Pyrocystaceae</taxon>
        <taxon>Pyrodinium</taxon>
    </lineage>
</organism>
<dbReference type="AlphaFoldDB" id="A0A7S0A511"/>
<feature type="coiled-coil region" evidence="1">
    <location>
        <begin position="44"/>
        <end position="98"/>
    </location>
</feature>
<accession>A0A7S0A511</accession>